<sequence length="104" mass="11613">MDKYALIYKTGVTVFIKITPEAHKELLEKGINAPYKNGEMFPVEGERSFIEAIKDILMIKGVALCFPETPRKETFISSSSKEIVIGERGGIFIRPPLEAVILKA</sequence>
<protein>
    <submittedName>
        <fullName evidence="1">Uncharacterized protein</fullName>
    </submittedName>
</protein>
<accession>A0A1G2CPQ8</accession>
<proteinExistence type="predicted"/>
<gene>
    <name evidence="1" type="ORF">A2390_03100</name>
</gene>
<dbReference type="Proteomes" id="UP000178599">
    <property type="component" value="Unassembled WGS sequence"/>
</dbReference>
<name>A0A1G2CPQ8_9BACT</name>
<evidence type="ECO:0000313" key="2">
    <source>
        <dbReference type="Proteomes" id="UP000178599"/>
    </source>
</evidence>
<reference evidence="1 2" key="1">
    <citation type="journal article" date="2016" name="Nat. Commun.">
        <title>Thousands of microbial genomes shed light on interconnected biogeochemical processes in an aquifer system.</title>
        <authorList>
            <person name="Anantharaman K."/>
            <person name="Brown C.T."/>
            <person name="Hug L.A."/>
            <person name="Sharon I."/>
            <person name="Castelle C.J."/>
            <person name="Probst A.J."/>
            <person name="Thomas B.C."/>
            <person name="Singh A."/>
            <person name="Wilkins M.J."/>
            <person name="Karaoz U."/>
            <person name="Brodie E.L."/>
            <person name="Williams K.H."/>
            <person name="Hubbard S.S."/>
            <person name="Banfield J.F."/>
        </authorList>
    </citation>
    <scope>NUCLEOTIDE SEQUENCE [LARGE SCALE GENOMIC DNA]</scope>
</reference>
<dbReference type="AlphaFoldDB" id="A0A1G2CPQ8"/>
<evidence type="ECO:0000313" key="1">
    <source>
        <dbReference type="EMBL" id="OGZ03373.1"/>
    </source>
</evidence>
<comment type="caution">
    <text evidence="1">The sequence shown here is derived from an EMBL/GenBank/DDBJ whole genome shotgun (WGS) entry which is preliminary data.</text>
</comment>
<dbReference type="EMBL" id="MHLE01000004">
    <property type="protein sequence ID" value="OGZ03373.1"/>
    <property type="molecule type" value="Genomic_DNA"/>
</dbReference>
<organism evidence="1 2">
    <name type="scientific">Candidatus Liptonbacteria bacterium RIFOXYB1_FULL_36_10</name>
    <dbReference type="NCBI Taxonomy" id="1798654"/>
    <lineage>
        <taxon>Bacteria</taxon>
        <taxon>Candidatus Liptoniibacteriota</taxon>
    </lineage>
</organism>